<comment type="caution">
    <text evidence="1">The sequence shown here is derived from an EMBL/GenBank/DDBJ whole genome shotgun (WGS) entry which is preliminary data.</text>
</comment>
<accession>A0A9W9G2B1</accession>
<protein>
    <submittedName>
        <fullName evidence="1">Uncharacterized protein</fullName>
    </submittedName>
</protein>
<dbReference type="EMBL" id="JAPQKI010000002">
    <property type="protein sequence ID" value="KAJ5110691.1"/>
    <property type="molecule type" value="Genomic_DNA"/>
</dbReference>
<evidence type="ECO:0000313" key="1">
    <source>
        <dbReference type="EMBL" id="KAJ5110691.1"/>
    </source>
</evidence>
<sequence>MAEGYELINHESNIMMLEYGAHKEFGEFHFVLEATPVMNQYRIKSFPNVIGLTMAFMPANGLVHIGNFIHMMGMGEKLDKLTHDYDGCAGLAPSGSTDVAALLALRGLSLLSPNTFAPRSFRNVERKHVDENEEGEHERVQEEMDY</sequence>
<dbReference type="GeneID" id="81352699"/>
<reference evidence="1" key="2">
    <citation type="journal article" date="2023" name="IMA Fungus">
        <title>Comparative genomic study of the Penicillium genus elucidates a diverse pangenome and 15 lateral gene transfer events.</title>
        <authorList>
            <person name="Petersen C."/>
            <person name="Sorensen T."/>
            <person name="Nielsen M.R."/>
            <person name="Sondergaard T.E."/>
            <person name="Sorensen J.L."/>
            <person name="Fitzpatrick D.A."/>
            <person name="Frisvad J.C."/>
            <person name="Nielsen K.L."/>
        </authorList>
    </citation>
    <scope>NUCLEOTIDE SEQUENCE</scope>
    <source>
        <strain evidence="1">IBT 30761</strain>
    </source>
</reference>
<name>A0A9W9G2B1_9EURO</name>
<reference evidence="1" key="1">
    <citation type="submission" date="2022-11" db="EMBL/GenBank/DDBJ databases">
        <authorList>
            <person name="Petersen C."/>
        </authorList>
    </citation>
    <scope>NUCLEOTIDE SEQUENCE</scope>
    <source>
        <strain evidence="1">IBT 30761</strain>
    </source>
</reference>
<evidence type="ECO:0000313" key="2">
    <source>
        <dbReference type="Proteomes" id="UP001149074"/>
    </source>
</evidence>
<gene>
    <name evidence="1" type="ORF">N7532_001226</name>
</gene>
<keyword evidence="2" id="KW-1185">Reference proteome</keyword>
<proteinExistence type="predicted"/>
<organism evidence="1 2">
    <name type="scientific">Penicillium argentinense</name>
    <dbReference type="NCBI Taxonomy" id="1131581"/>
    <lineage>
        <taxon>Eukaryota</taxon>
        <taxon>Fungi</taxon>
        <taxon>Dikarya</taxon>
        <taxon>Ascomycota</taxon>
        <taxon>Pezizomycotina</taxon>
        <taxon>Eurotiomycetes</taxon>
        <taxon>Eurotiomycetidae</taxon>
        <taxon>Eurotiales</taxon>
        <taxon>Aspergillaceae</taxon>
        <taxon>Penicillium</taxon>
    </lineage>
</organism>
<dbReference type="RefSeq" id="XP_056478761.1">
    <property type="nucleotide sequence ID" value="XM_056613720.1"/>
</dbReference>
<dbReference type="Proteomes" id="UP001149074">
    <property type="component" value="Unassembled WGS sequence"/>
</dbReference>
<dbReference type="AlphaFoldDB" id="A0A9W9G2B1"/>
<dbReference type="OrthoDB" id="2104739at2759"/>